<reference evidence="2" key="1">
    <citation type="submission" date="2015-10" db="EMBL/GenBank/DDBJ databases">
        <title>Niche specialization of a soil ammonia-oxidizing archaeon, Candidatus Nitrosocosmicus oleophilus.</title>
        <authorList>
            <person name="Jung M.-Y."/>
            <person name="Rhee S.-K."/>
        </authorList>
    </citation>
    <scope>NUCLEOTIDE SEQUENCE [LARGE SCALE GENOMIC DNA]</scope>
    <source>
        <strain evidence="2">MY3</strain>
    </source>
</reference>
<organism evidence="1 2">
    <name type="scientific">Candidatus Nitrosocosmicus oleophilus</name>
    <dbReference type="NCBI Taxonomy" id="1353260"/>
    <lineage>
        <taxon>Archaea</taxon>
        <taxon>Nitrososphaerota</taxon>
        <taxon>Nitrososphaeria</taxon>
        <taxon>Nitrososphaerales</taxon>
        <taxon>Nitrososphaeraceae</taxon>
        <taxon>Candidatus Nitrosocosmicus</taxon>
    </lineage>
</organism>
<dbReference type="RefSeq" id="WP_196818293.1">
    <property type="nucleotide sequence ID" value="NZ_CP012850.1"/>
</dbReference>
<accession>A0A654LZR4</accession>
<dbReference type="Proteomes" id="UP000058925">
    <property type="component" value="Chromosome"/>
</dbReference>
<name>A0A654LZR4_9ARCH</name>
<sequence length="94" mass="10425">MSASSDFTSTQKIPQDATKLNKLTKACSGYMELINFKNSDTHTGYFCYNCIYFIKPNHCAIVTDEGQDINGNVSNEIAPHGICSVWTPNAKEIK</sequence>
<dbReference type="KEGG" id="taa:NMY3_01723"/>
<protein>
    <recommendedName>
        <fullName evidence="3">High potential iron-sulfur proteins family profile domain-containing protein</fullName>
    </recommendedName>
</protein>
<evidence type="ECO:0008006" key="3">
    <source>
        <dbReference type="Google" id="ProtNLM"/>
    </source>
</evidence>
<dbReference type="GeneID" id="60421734"/>
<keyword evidence="2" id="KW-1185">Reference proteome</keyword>
<evidence type="ECO:0000313" key="1">
    <source>
        <dbReference type="EMBL" id="ALI35926.1"/>
    </source>
</evidence>
<evidence type="ECO:0000313" key="2">
    <source>
        <dbReference type="Proteomes" id="UP000058925"/>
    </source>
</evidence>
<proteinExistence type="predicted"/>
<gene>
    <name evidence="1" type="ORF">NMY3_01723</name>
</gene>
<dbReference type="EMBL" id="CP012850">
    <property type="protein sequence ID" value="ALI35926.1"/>
    <property type="molecule type" value="Genomic_DNA"/>
</dbReference>
<dbReference type="OrthoDB" id="8811at2157"/>
<dbReference type="AlphaFoldDB" id="A0A654LZR4"/>